<dbReference type="PANTHER" id="PTHR28638:SF2">
    <property type="entry name" value="CELL CYCLE PROGRESSION PROTEIN 1"/>
    <property type="match status" value="1"/>
</dbReference>
<evidence type="ECO:0000256" key="1">
    <source>
        <dbReference type="ARBA" id="ARBA00023054"/>
    </source>
</evidence>
<keyword evidence="4" id="KW-1185">Reference proteome</keyword>
<evidence type="ECO:0000256" key="2">
    <source>
        <dbReference type="SAM" id="MobiDB-lite"/>
    </source>
</evidence>
<dbReference type="AlphaFoldDB" id="A0A444URI8"/>
<feature type="compositionally biased region" description="Basic and acidic residues" evidence="2">
    <location>
        <begin position="301"/>
        <end position="336"/>
    </location>
</feature>
<protein>
    <submittedName>
        <fullName evidence="3">Cell cycle progression protein 1</fullName>
    </submittedName>
</protein>
<feature type="region of interest" description="Disordered" evidence="2">
    <location>
        <begin position="291"/>
        <end position="373"/>
    </location>
</feature>
<reference evidence="3 4" key="1">
    <citation type="submission" date="2019-01" db="EMBL/GenBank/DDBJ databases">
        <title>Draft Genome and Complete Hox-Cluster Characterization of the Sterlet Sturgeon (Acipenser ruthenus).</title>
        <authorList>
            <person name="Wei Q."/>
        </authorList>
    </citation>
    <scope>NUCLEOTIDE SEQUENCE [LARGE SCALE GENOMIC DNA]</scope>
    <source>
        <strain evidence="3">WHYD16114868_AA</strain>
        <tissue evidence="3">Blood</tissue>
    </source>
</reference>
<sequence>MILYLLICKSTVQIQERHKIVEKIREHELNDVKGDLNQCQKEQDAIAESKEIVKQLSEDLDEKRDLVLSLTGIMDKITKENQKLRMKQAELQEELRNLRAQMRSLEEKGAGTESIITENQKLKDHLEEETQRIRSFLIQKETLMAEAQMLRRELDKERRVTDKLKEHLDQLSQTSENTGETDPETEELQTRLAELEKKLSFEQQRSDLWERLYVETKEEKGKEEMPKSKKSKDGVFASVKDKFDAVKNSTKEFVHHHKEQIKKAKEAVKENLKKFSDSVKSTFRHFKDSATRMFNKNRDRKMHERRYQERKDAKSAQHDQQQRIGDPRDHDADKIKTSWQFKQQRPIHTHPRTSTTDNYQENDEEQQYSQYRSPKGCSSVFDCANQESMSLFNKALNPIKAEEFNQLMQSYLKQEVDHFHHWRELQNFMNRFFHNGVFIHDQMLFTDFVSGVEDYLEDMEEYQEGNDEVFDDLDEYVYKHFFGETYSKPYGPR</sequence>
<feature type="region of interest" description="Disordered" evidence="2">
    <location>
        <begin position="165"/>
        <end position="189"/>
    </location>
</feature>
<dbReference type="GO" id="GO:0016020">
    <property type="term" value="C:membrane"/>
    <property type="evidence" value="ECO:0007669"/>
    <property type="project" value="TreeGrafter"/>
</dbReference>
<dbReference type="PANTHER" id="PTHR28638">
    <property type="entry name" value="CELL CYCLE PROGRESSION PROTEIN 1"/>
    <property type="match status" value="1"/>
</dbReference>
<evidence type="ECO:0000313" key="4">
    <source>
        <dbReference type="Proteomes" id="UP000289886"/>
    </source>
</evidence>
<accession>A0A444URI8</accession>
<proteinExistence type="predicted"/>
<organism evidence="3 4">
    <name type="scientific">Acipenser ruthenus</name>
    <name type="common">Sterlet sturgeon</name>
    <dbReference type="NCBI Taxonomy" id="7906"/>
    <lineage>
        <taxon>Eukaryota</taxon>
        <taxon>Metazoa</taxon>
        <taxon>Chordata</taxon>
        <taxon>Craniata</taxon>
        <taxon>Vertebrata</taxon>
        <taxon>Euteleostomi</taxon>
        <taxon>Actinopterygii</taxon>
        <taxon>Chondrostei</taxon>
        <taxon>Acipenseriformes</taxon>
        <taxon>Acipenseridae</taxon>
        <taxon>Acipenser</taxon>
    </lineage>
</organism>
<gene>
    <name evidence="3" type="ORF">EOD39_21842</name>
</gene>
<dbReference type="EMBL" id="SCEB01012832">
    <property type="protein sequence ID" value="RXM90794.1"/>
    <property type="molecule type" value="Genomic_DNA"/>
</dbReference>
<keyword evidence="1" id="KW-0175">Coiled coil</keyword>
<name>A0A444URI8_ACIRT</name>
<comment type="caution">
    <text evidence="3">The sequence shown here is derived from an EMBL/GenBank/DDBJ whole genome shotgun (WGS) entry which is preliminary data.</text>
</comment>
<evidence type="ECO:0000313" key="3">
    <source>
        <dbReference type="EMBL" id="RXM90794.1"/>
    </source>
</evidence>
<dbReference type="Proteomes" id="UP000289886">
    <property type="component" value="Unassembled WGS sequence"/>
</dbReference>
<dbReference type="InterPro" id="IPR051990">
    <property type="entry name" value="CCPG1/PBIP1"/>
</dbReference>